<comment type="cofactor">
    <cofactor evidence="1">
        <name>FMN</name>
        <dbReference type="ChEBI" id="CHEBI:58210"/>
    </cofactor>
</comment>
<keyword evidence="2" id="KW-0285">Flavoprotein</keyword>
<keyword evidence="3" id="KW-0288">FMN</keyword>
<accession>A0ABS9EHU8</accession>
<dbReference type="Pfam" id="PF01613">
    <property type="entry name" value="Flavin_Reduct"/>
    <property type="match status" value="1"/>
</dbReference>
<evidence type="ECO:0000256" key="1">
    <source>
        <dbReference type="ARBA" id="ARBA00001917"/>
    </source>
</evidence>
<dbReference type="InterPro" id="IPR012349">
    <property type="entry name" value="Split_barrel_FMN-bd"/>
</dbReference>
<protein>
    <submittedName>
        <fullName evidence="6">Flavin reductase family protein</fullName>
    </submittedName>
</protein>
<dbReference type="SUPFAM" id="SSF50475">
    <property type="entry name" value="FMN-binding split barrel"/>
    <property type="match status" value="1"/>
</dbReference>
<evidence type="ECO:0000256" key="3">
    <source>
        <dbReference type="ARBA" id="ARBA00022643"/>
    </source>
</evidence>
<name>A0ABS9EHU8_9FLAO</name>
<proteinExistence type="inferred from homology"/>
<keyword evidence="7" id="KW-1185">Reference proteome</keyword>
<dbReference type="InterPro" id="IPR002563">
    <property type="entry name" value="Flavin_Rdtase-like_dom"/>
</dbReference>
<dbReference type="RefSeq" id="WP_236134559.1">
    <property type="nucleotide sequence ID" value="NZ_JAKGTH010000010.1"/>
</dbReference>
<dbReference type="PANTHER" id="PTHR33798">
    <property type="entry name" value="FLAVOPROTEIN OXYGENASE"/>
    <property type="match status" value="1"/>
</dbReference>
<dbReference type="Gene3D" id="2.30.110.10">
    <property type="entry name" value="Electron Transport, Fmn-binding Protein, Chain A"/>
    <property type="match status" value="1"/>
</dbReference>
<evidence type="ECO:0000259" key="5">
    <source>
        <dbReference type="Pfam" id="PF01613"/>
    </source>
</evidence>
<reference evidence="6" key="1">
    <citation type="submission" date="2022-01" db="EMBL/GenBank/DDBJ databases">
        <title>Gillisia lutea sp. nov., isolated from marine plastic residues from the Malvarosa beach (Valencia, Spain).</title>
        <authorList>
            <person name="Vidal-Verdu A."/>
            <person name="Molina-Menor E."/>
            <person name="Satari L."/>
            <person name="Pascual J."/>
            <person name="Pereto J."/>
            <person name="Porcar M."/>
        </authorList>
    </citation>
    <scope>NUCLEOTIDE SEQUENCE</scope>
    <source>
        <strain evidence="6">M10.2A</strain>
    </source>
</reference>
<evidence type="ECO:0000256" key="2">
    <source>
        <dbReference type="ARBA" id="ARBA00022630"/>
    </source>
</evidence>
<dbReference type="PANTHER" id="PTHR33798:SF5">
    <property type="entry name" value="FLAVIN REDUCTASE LIKE DOMAIN-CONTAINING PROTEIN"/>
    <property type="match status" value="1"/>
</dbReference>
<sequence>MKHYTLHDLDALDRIFRNNLINSATGYKSANLLATQSRNGNTNLAVFNSVTHLGSNPPLLSFILRPTTVARNTYKNISETNYFSINHINSNIIAQAHQTSAKYDSEISEFTKTGLTEEYLDDFFAPYLKESFIKLGCRYINEYLIKENNTIMIIAEIQHLYFMEDIEMTDGWLQLDKAQTVAINGLDGYALPSLLDRFGYARPEKDISSLLKTQDLIKY</sequence>
<comment type="caution">
    <text evidence="6">The sequence shown here is derived from an EMBL/GenBank/DDBJ whole genome shotgun (WGS) entry which is preliminary data.</text>
</comment>
<evidence type="ECO:0000256" key="4">
    <source>
        <dbReference type="ARBA" id="ARBA00038054"/>
    </source>
</evidence>
<comment type="similarity">
    <text evidence="4">Belongs to the flavoredoxin family.</text>
</comment>
<feature type="domain" description="Flavin reductase like" evidence="5">
    <location>
        <begin position="34"/>
        <end position="165"/>
    </location>
</feature>
<evidence type="ECO:0000313" key="6">
    <source>
        <dbReference type="EMBL" id="MCF4102416.1"/>
    </source>
</evidence>
<gene>
    <name evidence="6" type="ORF">L1I30_12125</name>
</gene>
<dbReference type="Proteomes" id="UP001179363">
    <property type="component" value="Unassembled WGS sequence"/>
</dbReference>
<organism evidence="6 7">
    <name type="scientific">Gillisia lutea</name>
    <dbReference type="NCBI Taxonomy" id="2909668"/>
    <lineage>
        <taxon>Bacteria</taxon>
        <taxon>Pseudomonadati</taxon>
        <taxon>Bacteroidota</taxon>
        <taxon>Flavobacteriia</taxon>
        <taxon>Flavobacteriales</taxon>
        <taxon>Flavobacteriaceae</taxon>
        <taxon>Gillisia</taxon>
    </lineage>
</organism>
<evidence type="ECO:0000313" key="7">
    <source>
        <dbReference type="Proteomes" id="UP001179363"/>
    </source>
</evidence>
<dbReference type="EMBL" id="JAKGTH010000010">
    <property type="protein sequence ID" value="MCF4102416.1"/>
    <property type="molecule type" value="Genomic_DNA"/>
</dbReference>